<dbReference type="Proteomes" id="UP000186666">
    <property type="component" value="Unassembled WGS sequence"/>
</dbReference>
<dbReference type="InterPro" id="IPR015050">
    <property type="entry name" value="BofC_C"/>
</dbReference>
<feature type="transmembrane region" description="Helical" evidence="1">
    <location>
        <begin position="21"/>
        <end position="38"/>
    </location>
</feature>
<dbReference type="RefSeq" id="WP_068588091.1">
    <property type="nucleotide sequence ID" value="NZ_FTNK01000007.1"/>
</dbReference>
<accession>A0ABY1K285</accession>
<protein>
    <submittedName>
        <fullName evidence="3">Forespore regulator of the sigma-K checkpoint</fullName>
    </submittedName>
</protein>
<gene>
    <name evidence="3" type="ORF">SAMN05421578_107284</name>
</gene>
<reference evidence="3 4" key="1">
    <citation type="submission" date="2017-01" db="EMBL/GenBank/DDBJ databases">
        <authorList>
            <person name="Varghese N."/>
            <person name="Submissions S."/>
        </authorList>
    </citation>
    <scope>NUCLEOTIDE SEQUENCE [LARGE SCALE GENOMIC DNA]</scope>
    <source>
        <strain evidence="3 4">ATCC 23464</strain>
    </source>
</reference>
<comment type="caution">
    <text evidence="3">The sequence shown here is derived from an EMBL/GenBank/DDBJ whole genome shotgun (WGS) entry which is preliminary data.</text>
</comment>
<keyword evidence="1" id="KW-1133">Transmembrane helix</keyword>
<keyword evidence="1" id="KW-0472">Membrane</keyword>
<dbReference type="Pfam" id="PF08955">
    <property type="entry name" value="BofC_C"/>
    <property type="match status" value="1"/>
</dbReference>
<evidence type="ECO:0000259" key="2">
    <source>
        <dbReference type="Pfam" id="PF08955"/>
    </source>
</evidence>
<organism evidence="3 4">
    <name type="scientific">Paenibacillus macquariensis</name>
    <dbReference type="NCBI Taxonomy" id="948756"/>
    <lineage>
        <taxon>Bacteria</taxon>
        <taxon>Bacillati</taxon>
        <taxon>Bacillota</taxon>
        <taxon>Bacilli</taxon>
        <taxon>Bacillales</taxon>
        <taxon>Paenibacillaceae</taxon>
        <taxon>Paenibacillus</taxon>
    </lineage>
</organism>
<keyword evidence="4" id="KW-1185">Reference proteome</keyword>
<dbReference type="EMBL" id="FTNK01000007">
    <property type="protein sequence ID" value="SIR14904.1"/>
    <property type="molecule type" value="Genomic_DNA"/>
</dbReference>
<name>A0ABY1K285_9BACL</name>
<proteinExistence type="predicted"/>
<evidence type="ECO:0000313" key="4">
    <source>
        <dbReference type="Proteomes" id="UP000186666"/>
    </source>
</evidence>
<sequence>MNASKLKKQIKKNWKQWKRRTGTTALCVIVVGMAWWGLHLSEKVQSLLNSKPQIAVETLQYLQNSSDDGESKDDRYFLQRLNDSDKDHKVVFRRSYVCGQEEQLLGKMGFKNISELIHKNPTWIGHLDHNGDVWLIESISDLSPVCKQKAYMSMDADGNLTLYEGPPKKEKVLKTFFQLDINSMESTLPEDVLKELYDGIRIQDIDEYNSVISTFSDYAREHSANVMKRTN</sequence>
<keyword evidence="1" id="KW-0812">Transmembrane</keyword>
<dbReference type="Gene3D" id="3.30.70.1740">
    <property type="entry name" value="Bypass-of-forespore C, C-terminal domain"/>
    <property type="match status" value="1"/>
</dbReference>
<evidence type="ECO:0000313" key="3">
    <source>
        <dbReference type="EMBL" id="SIR14904.1"/>
    </source>
</evidence>
<evidence type="ECO:0000256" key="1">
    <source>
        <dbReference type="SAM" id="Phobius"/>
    </source>
</evidence>
<feature type="domain" description="Bypass of forespore C C-terminal" evidence="2">
    <location>
        <begin position="141"/>
        <end position="216"/>
    </location>
</feature>
<dbReference type="InterPro" id="IPR038117">
    <property type="entry name" value="BofC_C_sf"/>
</dbReference>